<evidence type="ECO:0000313" key="3">
    <source>
        <dbReference type="EMBL" id="RXH29846.1"/>
    </source>
</evidence>
<feature type="domain" description="Dystroglycan-type cadherin-like" evidence="2">
    <location>
        <begin position="1496"/>
        <end position="1596"/>
    </location>
</feature>
<reference evidence="3 4" key="1">
    <citation type="submission" date="2015-04" db="EMBL/GenBank/DDBJ databases">
        <title>Comparative genomics of rhizobia nodulating Arachis hypogaea in China.</title>
        <authorList>
            <person name="Li Y."/>
        </authorList>
    </citation>
    <scope>NUCLEOTIDE SEQUENCE [LARGE SCALE GENOMIC DNA]</scope>
    <source>
        <strain evidence="3 4">CCBAU 51757</strain>
    </source>
</reference>
<dbReference type="SUPFAM" id="SSF81296">
    <property type="entry name" value="E set domains"/>
    <property type="match status" value="1"/>
</dbReference>
<dbReference type="Gene3D" id="2.60.40.2810">
    <property type="match status" value="1"/>
</dbReference>
<comment type="caution">
    <text evidence="3">The sequence shown here is derived from an EMBL/GenBank/DDBJ whole genome shotgun (WGS) entry which is preliminary data.</text>
</comment>
<protein>
    <recommendedName>
        <fullName evidence="2">Dystroglycan-type cadherin-like domain-containing protein</fullName>
    </recommendedName>
</protein>
<proteinExistence type="predicted"/>
<feature type="compositionally biased region" description="Low complexity" evidence="1">
    <location>
        <begin position="1360"/>
        <end position="1375"/>
    </location>
</feature>
<dbReference type="PANTHER" id="PTHR21559:SF21">
    <property type="entry name" value="DYSTROGLYCAN 1"/>
    <property type="match status" value="1"/>
</dbReference>
<dbReference type="NCBIfam" id="NF012211">
    <property type="entry name" value="tand_rpt_95"/>
    <property type="match status" value="2"/>
</dbReference>
<evidence type="ECO:0000259" key="2">
    <source>
        <dbReference type="SMART" id="SM00736"/>
    </source>
</evidence>
<organism evidence="3 4">
    <name type="scientific">Bradyrhizobium nanningense</name>
    <dbReference type="NCBI Taxonomy" id="1325118"/>
    <lineage>
        <taxon>Bacteria</taxon>
        <taxon>Pseudomonadati</taxon>
        <taxon>Pseudomonadota</taxon>
        <taxon>Alphaproteobacteria</taxon>
        <taxon>Hyphomicrobiales</taxon>
        <taxon>Nitrobacteraceae</taxon>
        <taxon>Bradyrhizobium</taxon>
    </lineage>
</organism>
<dbReference type="PANTHER" id="PTHR21559">
    <property type="entry name" value="DYSTROGLYCAN-RELATED"/>
    <property type="match status" value="1"/>
</dbReference>
<dbReference type="InterPro" id="IPR041690">
    <property type="entry name" value="Cadherin_5"/>
</dbReference>
<evidence type="ECO:0000256" key="1">
    <source>
        <dbReference type="SAM" id="MobiDB-lite"/>
    </source>
</evidence>
<dbReference type="Pfam" id="PF17892">
    <property type="entry name" value="Cadherin_5"/>
    <property type="match status" value="1"/>
</dbReference>
<keyword evidence="4" id="KW-1185">Reference proteome</keyword>
<dbReference type="SMART" id="SM00736">
    <property type="entry name" value="CADG"/>
    <property type="match status" value="2"/>
</dbReference>
<sequence length="2016" mass="206503">MNGSFDGITVSFETEVGTLILDHSAQFHGLIGSSSPDRALSDGNLIDLKDFAFTATMSASVHYDQSSNISTVDFGNGAGNVTLLFSGNDPNWTFASDGLGGTIVADPVTNPIVLENQKQGTSKSIWQISPGEDSTNIQGFTTAISTNVGGAVQFKINNQTGAPNYHIDIYRLGYYGGNGARLITSLQHQAAASVVQPAPLKDASTGLVDAGNWSVTDSWSVPTDAVSGVYIANVIDGTQVFQIPFVVRNDASQSAIVFQTADQTWQAYNPWGGANLYTGNGPGVNGSAYAVSYNRPITTRDGGLEGSSNDMVFSAEYPAIYWLEQNGYDVSYISGVDAAANGSLLLNHQIYMDVGHDEYWTDSQFANVQAAGHAGVNLTFLSGNEVFWQTRLAASIDPSHTANRTLISYKDTHANQLIDPTGTATGTFMDARFASTGGMSGIPSNALTGTVFQVDGDSYGTIKIPYGMTQLRLWRNAPIAGTAQGQTASLTPNLLGYEWNASPDNGFRPAGLVDVSSTTLQTTKYLLDYGNTTGNGTATHNLVEFRDPVSGALVFGAGTVFWSWGLSSDHDQYNIAPQTSTDRNVQQAMVNLFADMGVQPATLQASLVIAAQSTDHTPPTSTVTNLSAASVVEGQSITVTGTASDSGGVIGGVEVSSDGGNTWHPASSTVGAANVTWTYTFAAGAPGQLKIRSRAVDDNLNLEVPGAGVAYTVTPSSNLTIFSPTDTPAVVNTPDSAAVELGVKFVAAISGDITGIRFYKSTQNTGTHLGDLWTANGTLLASATFTNETGSGWQQVNFTTPVHIQAGVTYIASYHTNTGHYSTTDFYFDNPGHTNGSLTATGNGLNGVYAYGTGPIFPSSISMAKGDNYWVDVVFKDTSQLPQANNDSGFTVTQNGVLNIPASALLANDTDPAGLSFSISGVSNPANGTVSYNVQTQTVTFSPAANYAGAAQFAYTITDSAGASGTGQVFLNVNYPLSAQSLFGTNDTPSVVNSGDTSSVEVGLKFSASAGGTITGLRFYKGSLNTGTHVAHLWSSTGALLGTATFAGETASGWQQVSFSSPIAITAGTTYVASYHTNGNYSDTQNYFTTSISNGQLSAPATGNGVYGYGTGAIFPTNVFKATNYFVDVIFNGSAGTNTPPTAVADTGDATEKGGVNNSTGGSSATGNVLTNDTDPDAGDTKAVTAVSFGSTSGTLGSALNGAHGSLVLNASGAFTYTINETDAAVQALRLASNTLTEVFNYTMRDAAGATSSTTLTITIHGANDAPVLAIQTGNQTATVGSAFSLTLPAGTFTDVDSGDTLTYTATAADGSALPAWLAFNGSTRTFSGTPSSADAGTLSVKTTATDLGSLAASETFNITVTTTPNTPPTAVADTGDATEKGGVNNSTGGSSATGNVLTNDTDPDAGDTKAVTSVSFGSSSGTLGSALNGAHGSLVLNTSGAFTYTINETDAAVQALRLASNTLTEVFNYTMRDAAGATSSTTLTITIHGANDAPVLAIQTGNQTATVGSAFSLTLPAGAFTDVDSGDTLTYTATAADGSALPAWLAFNGSTRTFSGTPTSADVGTLSVKTTATDLGSLTASETFNIAVGTASVSLFSASDTPSVLSTSDTSQVNLGVRFTSSAAGTITGIKYYRSANDTGTHTGSLWSSTGTLLASATFSNESSSGWQTLTFSSPVSIAAGTTYVASFHSNGHYADTPNYFTTAHTNGPLTASATTNGVYTYGTGNLFPTSTFSATNYWVDVLFSNSAGGTNQPPIANNDSGFNATQNVPLSISGSALLANDTDPNGDALTITGVSGAVNGTVSFSAQNNTVTFTPANGYTGPASFNYAISDGQGGSASASVGVTVYAPSATTVSLFSSNPTPSVVTVNDPNSVELGMKFQASTSGDIVGLRFYKGPSNTGQHVADLWSSTGTLLATATFTNETASGWQQVNFATPVTIAAGTTYVASYHTAGNYSDDPNLFANAVTNGPLTAPSSSSSGGNGVYAYGSGSLFPTNTFSATSYAVDVLFRPQLIA</sequence>
<dbReference type="Pfam" id="PF13313">
    <property type="entry name" value="DUF4082"/>
    <property type="match status" value="4"/>
</dbReference>
<dbReference type="InterPro" id="IPR013783">
    <property type="entry name" value="Ig-like_fold"/>
</dbReference>
<dbReference type="Proteomes" id="UP000289546">
    <property type="component" value="Unassembled WGS sequence"/>
</dbReference>
<dbReference type="InterPro" id="IPR006644">
    <property type="entry name" value="Cadg"/>
</dbReference>
<dbReference type="InterPro" id="IPR014756">
    <property type="entry name" value="Ig_E-set"/>
</dbReference>
<accession>A0A4Q0S6Z2</accession>
<dbReference type="SUPFAM" id="SSF49313">
    <property type="entry name" value="Cadherin-like"/>
    <property type="match status" value="2"/>
</dbReference>
<dbReference type="Gene3D" id="2.60.40.650">
    <property type="match status" value="1"/>
</dbReference>
<dbReference type="InterPro" id="IPR046540">
    <property type="entry name" value="DMFA2_C"/>
</dbReference>
<dbReference type="GO" id="GO:0005509">
    <property type="term" value="F:calcium ion binding"/>
    <property type="evidence" value="ECO:0007669"/>
    <property type="project" value="InterPro"/>
</dbReference>
<dbReference type="InterPro" id="IPR040853">
    <property type="entry name" value="RapA2_cadherin-like"/>
</dbReference>
<dbReference type="Gene3D" id="2.60.40.3440">
    <property type="match status" value="1"/>
</dbReference>
<dbReference type="Pfam" id="PF20254">
    <property type="entry name" value="DMFA2_C"/>
    <property type="match status" value="1"/>
</dbReference>
<feature type="region of interest" description="Disordered" evidence="1">
    <location>
        <begin position="1360"/>
        <end position="1407"/>
    </location>
</feature>
<dbReference type="InterPro" id="IPR015919">
    <property type="entry name" value="Cadherin-like_sf"/>
</dbReference>
<gene>
    <name evidence="3" type="ORF">XH99_12675</name>
</gene>
<dbReference type="InterPro" id="IPR010221">
    <property type="entry name" value="VCBS_dom"/>
</dbReference>
<feature type="region of interest" description="Disordered" evidence="1">
    <location>
        <begin position="1151"/>
        <end position="1177"/>
    </location>
</feature>
<dbReference type="GO" id="GO:0016011">
    <property type="term" value="C:dystroglycan complex"/>
    <property type="evidence" value="ECO:0007669"/>
    <property type="project" value="TreeGrafter"/>
</dbReference>
<dbReference type="Gene3D" id="2.60.40.10">
    <property type="entry name" value="Immunoglobulins"/>
    <property type="match status" value="2"/>
</dbReference>
<evidence type="ECO:0000313" key="4">
    <source>
        <dbReference type="Proteomes" id="UP000289546"/>
    </source>
</evidence>
<feature type="compositionally biased region" description="Polar residues" evidence="1">
    <location>
        <begin position="1156"/>
        <end position="1173"/>
    </location>
</feature>
<dbReference type="Pfam" id="PF17963">
    <property type="entry name" value="Big_9"/>
    <property type="match status" value="2"/>
</dbReference>
<dbReference type="Pfam" id="PF17803">
    <property type="entry name" value="Cadherin_4"/>
    <property type="match status" value="1"/>
</dbReference>
<feature type="domain" description="Dystroglycan-type cadherin-like" evidence="2">
    <location>
        <begin position="1268"/>
        <end position="1368"/>
    </location>
</feature>
<dbReference type="EMBL" id="LBJQ01000069">
    <property type="protein sequence ID" value="RXH29846.1"/>
    <property type="molecule type" value="Genomic_DNA"/>
</dbReference>
<dbReference type="Pfam" id="PF05345">
    <property type="entry name" value="He_PIG"/>
    <property type="match status" value="2"/>
</dbReference>
<dbReference type="GO" id="GO:0043236">
    <property type="term" value="F:laminin binding"/>
    <property type="evidence" value="ECO:0007669"/>
    <property type="project" value="TreeGrafter"/>
</dbReference>
<dbReference type="InterPro" id="IPR025141">
    <property type="entry name" value="DUF4082"/>
</dbReference>
<name>A0A4Q0S6Z2_9BRAD</name>
<dbReference type="NCBIfam" id="TIGR01965">
    <property type="entry name" value="VCBS_repeat"/>
    <property type="match status" value="2"/>
</dbReference>
<feature type="compositionally biased region" description="Polar residues" evidence="1">
    <location>
        <begin position="1384"/>
        <end position="1401"/>
    </location>
</feature>